<gene>
    <name evidence="1" type="ORF">CYMTET_26889</name>
</gene>
<comment type="caution">
    <text evidence="1">The sequence shown here is derived from an EMBL/GenBank/DDBJ whole genome shotgun (WGS) entry which is preliminary data.</text>
</comment>
<dbReference type="Proteomes" id="UP001190700">
    <property type="component" value="Unassembled WGS sequence"/>
</dbReference>
<evidence type="ECO:0000313" key="1">
    <source>
        <dbReference type="EMBL" id="KAK3264366.1"/>
    </source>
</evidence>
<name>A0AAE0FSC2_9CHLO</name>
<reference evidence="1 2" key="1">
    <citation type="journal article" date="2015" name="Genome Biol. Evol.">
        <title>Comparative Genomics of a Bacterivorous Green Alga Reveals Evolutionary Causalities and Consequences of Phago-Mixotrophic Mode of Nutrition.</title>
        <authorList>
            <person name="Burns J.A."/>
            <person name="Paasch A."/>
            <person name="Narechania A."/>
            <person name="Kim E."/>
        </authorList>
    </citation>
    <scope>NUCLEOTIDE SEQUENCE [LARGE SCALE GENOMIC DNA]</scope>
    <source>
        <strain evidence="1 2">PLY_AMNH</strain>
    </source>
</reference>
<dbReference type="AlphaFoldDB" id="A0AAE0FSC2"/>
<accession>A0AAE0FSC2</accession>
<sequence>MLAGFSFIHTVVAESVRTCVFYLSREALVNMMQVDHSVEVNMYRMAAMQIVDLLPREVWVGPHDACAAAGGRCGFNRLPGSMEGIYEQRNGLPRQLLAGLEEGQPPVRRQQAEKRCPCR</sequence>
<proteinExistence type="predicted"/>
<keyword evidence="2" id="KW-1185">Reference proteome</keyword>
<evidence type="ECO:0000313" key="2">
    <source>
        <dbReference type="Proteomes" id="UP001190700"/>
    </source>
</evidence>
<protein>
    <submittedName>
        <fullName evidence="1">Uncharacterized protein</fullName>
    </submittedName>
</protein>
<dbReference type="EMBL" id="LGRX02014602">
    <property type="protein sequence ID" value="KAK3264366.1"/>
    <property type="molecule type" value="Genomic_DNA"/>
</dbReference>
<organism evidence="1 2">
    <name type="scientific">Cymbomonas tetramitiformis</name>
    <dbReference type="NCBI Taxonomy" id="36881"/>
    <lineage>
        <taxon>Eukaryota</taxon>
        <taxon>Viridiplantae</taxon>
        <taxon>Chlorophyta</taxon>
        <taxon>Pyramimonadophyceae</taxon>
        <taxon>Pyramimonadales</taxon>
        <taxon>Pyramimonadaceae</taxon>
        <taxon>Cymbomonas</taxon>
    </lineage>
</organism>